<evidence type="ECO:0008006" key="4">
    <source>
        <dbReference type="Google" id="ProtNLM"/>
    </source>
</evidence>
<protein>
    <recommendedName>
        <fullName evidence="4">DUF1275 domain protein</fullName>
    </recommendedName>
</protein>
<proteinExistence type="predicted"/>
<feature type="transmembrane region" description="Helical" evidence="1">
    <location>
        <begin position="53"/>
        <end position="80"/>
    </location>
</feature>
<organism evidence="2 3">
    <name type="scientific">Bipolaris oryzae ATCC 44560</name>
    <dbReference type="NCBI Taxonomy" id="930090"/>
    <lineage>
        <taxon>Eukaryota</taxon>
        <taxon>Fungi</taxon>
        <taxon>Dikarya</taxon>
        <taxon>Ascomycota</taxon>
        <taxon>Pezizomycotina</taxon>
        <taxon>Dothideomycetes</taxon>
        <taxon>Pleosporomycetidae</taxon>
        <taxon>Pleosporales</taxon>
        <taxon>Pleosporineae</taxon>
        <taxon>Pleosporaceae</taxon>
        <taxon>Bipolaris</taxon>
    </lineage>
</organism>
<feature type="transmembrane region" description="Helical" evidence="1">
    <location>
        <begin position="223"/>
        <end position="240"/>
    </location>
</feature>
<dbReference type="eggNOG" id="ENOG502RR78">
    <property type="taxonomic scope" value="Eukaryota"/>
</dbReference>
<dbReference type="PANTHER" id="PTHR37488:SF1">
    <property type="entry name" value="DUF1275 DOMAIN PROTEIN"/>
    <property type="match status" value="1"/>
</dbReference>
<dbReference type="InterPro" id="IPR010699">
    <property type="entry name" value="DUF1275"/>
</dbReference>
<dbReference type="RefSeq" id="XP_007690292.1">
    <property type="nucleotide sequence ID" value="XM_007692102.1"/>
</dbReference>
<evidence type="ECO:0000313" key="3">
    <source>
        <dbReference type="Proteomes" id="UP000054032"/>
    </source>
</evidence>
<dbReference type="HOGENOM" id="CLU_061825_0_0_1"/>
<dbReference type="GeneID" id="19121285"/>
<evidence type="ECO:0000313" key="2">
    <source>
        <dbReference type="EMBL" id="EUC43177.1"/>
    </source>
</evidence>
<dbReference type="PANTHER" id="PTHR37488">
    <property type="entry name" value="DUF1275 DOMAIN-CONTAINING PROTEIN"/>
    <property type="match status" value="1"/>
</dbReference>
<keyword evidence="1" id="KW-0472">Membrane</keyword>
<keyword evidence="1" id="KW-0812">Transmembrane</keyword>
<reference evidence="2 3" key="1">
    <citation type="journal article" date="2013" name="PLoS Genet.">
        <title>Comparative genome structure, secondary metabolite, and effector coding capacity across Cochliobolus pathogens.</title>
        <authorList>
            <person name="Condon B.J."/>
            <person name="Leng Y."/>
            <person name="Wu D."/>
            <person name="Bushley K.E."/>
            <person name="Ohm R.A."/>
            <person name="Otillar R."/>
            <person name="Martin J."/>
            <person name="Schackwitz W."/>
            <person name="Grimwood J."/>
            <person name="MohdZainudin N."/>
            <person name="Xue C."/>
            <person name="Wang R."/>
            <person name="Manning V.A."/>
            <person name="Dhillon B."/>
            <person name="Tu Z.J."/>
            <person name="Steffenson B.J."/>
            <person name="Salamov A."/>
            <person name="Sun H."/>
            <person name="Lowry S."/>
            <person name="LaButti K."/>
            <person name="Han J."/>
            <person name="Copeland A."/>
            <person name="Lindquist E."/>
            <person name="Barry K."/>
            <person name="Schmutz J."/>
            <person name="Baker S.E."/>
            <person name="Ciuffetti L.M."/>
            <person name="Grigoriev I.V."/>
            <person name="Zhong S."/>
            <person name="Turgeon B.G."/>
        </authorList>
    </citation>
    <scope>NUCLEOTIDE SEQUENCE [LARGE SCALE GENOMIC DNA]</scope>
    <source>
        <strain evidence="2 3">ATCC 44560</strain>
    </source>
</reference>
<dbReference type="EMBL" id="KI964037">
    <property type="protein sequence ID" value="EUC43177.1"/>
    <property type="molecule type" value="Genomic_DNA"/>
</dbReference>
<dbReference type="KEGG" id="bor:COCMIDRAFT_28321"/>
<feature type="transmembrane region" description="Helical" evidence="1">
    <location>
        <begin position="133"/>
        <end position="156"/>
    </location>
</feature>
<sequence length="274" mass="29842">MSTNAPHSTVTRSFADEETPLLGRNGADGGKSDAHATLHRMRRYMQTNVNRNWADVVLILCYMITGLLDSSAVFIWGSFVSMQTGNTVYLGLGIVAPSEGIRWIKAGISIAAFCAGSFCFARFHRYFSPAKRWVLIASYSFQMLLIVFAATITTLGKHTGEGLHWQVLLPLASVAFQSSGQAVTSRALKYNGLTSVVLTSNYCDLFSDPELFKMSNVERNRRLGAPLALVIGACMGGLFAHSSVGLAGSLWTAAGLKLLAVFAWTLWKSEKIEE</sequence>
<dbReference type="STRING" id="930090.W6YUS3"/>
<dbReference type="Pfam" id="PF06912">
    <property type="entry name" value="DUF1275"/>
    <property type="match status" value="1"/>
</dbReference>
<evidence type="ECO:0000256" key="1">
    <source>
        <dbReference type="SAM" id="Phobius"/>
    </source>
</evidence>
<keyword evidence="3" id="KW-1185">Reference proteome</keyword>
<feature type="transmembrane region" description="Helical" evidence="1">
    <location>
        <begin position="100"/>
        <end position="121"/>
    </location>
</feature>
<keyword evidence="1" id="KW-1133">Transmembrane helix</keyword>
<dbReference type="Proteomes" id="UP000054032">
    <property type="component" value="Unassembled WGS sequence"/>
</dbReference>
<gene>
    <name evidence="2" type="ORF">COCMIDRAFT_28321</name>
</gene>
<dbReference type="OrthoDB" id="5288586at2759"/>
<name>W6YUS3_COCMI</name>
<dbReference type="AlphaFoldDB" id="W6YUS3"/>
<feature type="transmembrane region" description="Helical" evidence="1">
    <location>
        <begin position="246"/>
        <end position="267"/>
    </location>
</feature>
<accession>W6YUS3</accession>